<protein>
    <submittedName>
        <fullName evidence="2">Secreted protein</fullName>
    </submittedName>
</protein>
<dbReference type="Proteomes" id="UP000034034">
    <property type="component" value="Chromosome"/>
</dbReference>
<sequence length="125" mass="13268">MENRKIASRLASIGAALTFAVATAGLAAVPAAADSSQCSAGNFCVWEHSSYTGKFLQSKSSVSNVGNDFNDKMTSYWNRTDKTVAVYQHDKYTGCMFSVGPGKSEAAVASHFNDKMTSFKVGSSC</sequence>
<evidence type="ECO:0000256" key="1">
    <source>
        <dbReference type="SAM" id="SignalP"/>
    </source>
</evidence>
<dbReference type="HOGENOM" id="CLU_137992_0_0_11"/>
<dbReference type="InterPro" id="IPR011024">
    <property type="entry name" value="G_crystallin-like"/>
</dbReference>
<reference evidence="2" key="1">
    <citation type="submission" date="2019-08" db="EMBL/GenBank/DDBJ databases">
        <title>Complete genome sequence of a mangrove-derived Streptomyces xiamenensis.</title>
        <authorList>
            <person name="Xu J."/>
        </authorList>
    </citation>
    <scope>NUCLEOTIDE SEQUENCE</scope>
    <source>
        <strain evidence="2">318</strain>
    </source>
</reference>
<dbReference type="RefSeq" id="WP_030732988.1">
    <property type="nucleotide sequence ID" value="NZ_CP009922.3"/>
</dbReference>
<accession>A0A0F7FUY6</accession>
<dbReference type="AlphaFoldDB" id="A0A0F7FUY6"/>
<dbReference type="KEGG" id="sxi:SXIM_28400"/>
<evidence type="ECO:0000313" key="3">
    <source>
        <dbReference type="Proteomes" id="UP000034034"/>
    </source>
</evidence>
<proteinExistence type="predicted"/>
<gene>
    <name evidence="2" type="ORF">SXIM_28400</name>
</gene>
<keyword evidence="1" id="KW-0732">Signal</keyword>
<dbReference type="Gene3D" id="2.60.20.10">
    <property type="entry name" value="Crystallins"/>
    <property type="match status" value="1"/>
</dbReference>
<dbReference type="EMBL" id="CP009922">
    <property type="protein sequence ID" value="AKG44224.1"/>
    <property type="molecule type" value="Genomic_DNA"/>
</dbReference>
<dbReference type="SUPFAM" id="SSF49695">
    <property type="entry name" value="gamma-Crystallin-like"/>
    <property type="match status" value="1"/>
</dbReference>
<dbReference type="PATRIC" id="fig|408015.6.peg.2876"/>
<feature type="signal peptide" evidence="1">
    <location>
        <begin position="1"/>
        <end position="27"/>
    </location>
</feature>
<feature type="chain" id="PRO_5038641053" evidence="1">
    <location>
        <begin position="28"/>
        <end position="125"/>
    </location>
</feature>
<keyword evidence="3" id="KW-1185">Reference proteome</keyword>
<dbReference type="Pfam" id="PF03995">
    <property type="entry name" value="Inhibitor_I36"/>
    <property type="match status" value="1"/>
</dbReference>
<evidence type="ECO:0000313" key="2">
    <source>
        <dbReference type="EMBL" id="AKG44224.1"/>
    </source>
</evidence>
<name>A0A0F7FUY6_9ACTN</name>
<organism evidence="2 3">
    <name type="scientific">Streptomyces xiamenensis</name>
    <dbReference type="NCBI Taxonomy" id="408015"/>
    <lineage>
        <taxon>Bacteria</taxon>
        <taxon>Bacillati</taxon>
        <taxon>Actinomycetota</taxon>
        <taxon>Actinomycetes</taxon>
        <taxon>Kitasatosporales</taxon>
        <taxon>Streptomycetaceae</taxon>
        <taxon>Streptomyces</taxon>
    </lineage>
</organism>